<evidence type="ECO:0000313" key="1">
    <source>
        <dbReference type="EMBL" id="TFK59254.1"/>
    </source>
</evidence>
<dbReference type="EMBL" id="ML209036">
    <property type="protein sequence ID" value="TFK59254.1"/>
    <property type="molecule type" value="Genomic_DNA"/>
</dbReference>
<gene>
    <name evidence="1" type="ORF">BDN72DRAFT_865305</name>
</gene>
<accession>A0ACD3A1S2</accession>
<evidence type="ECO:0000313" key="2">
    <source>
        <dbReference type="Proteomes" id="UP000308600"/>
    </source>
</evidence>
<name>A0ACD3A1S2_9AGAR</name>
<proteinExistence type="predicted"/>
<reference evidence="1 2" key="1">
    <citation type="journal article" date="2019" name="Nat. Ecol. Evol.">
        <title>Megaphylogeny resolves global patterns of mushroom evolution.</title>
        <authorList>
            <person name="Varga T."/>
            <person name="Krizsan K."/>
            <person name="Foldi C."/>
            <person name="Dima B."/>
            <person name="Sanchez-Garcia M."/>
            <person name="Sanchez-Ramirez S."/>
            <person name="Szollosi G.J."/>
            <person name="Szarkandi J.G."/>
            <person name="Papp V."/>
            <person name="Albert L."/>
            <person name="Andreopoulos W."/>
            <person name="Angelini C."/>
            <person name="Antonin V."/>
            <person name="Barry K.W."/>
            <person name="Bougher N.L."/>
            <person name="Buchanan P."/>
            <person name="Buyck B."/>
            <person name="Bense V."/>
            <person name="Catcheside P."/>
            <person name="Chovatia M."/>
            <person name="Cooper J."/>
            <person name="Damon W."/>
            <person name="Desjardin D."/>
            <person name="Finy P."/>
            <person name="Geml J."/>
            <person name="Haridas S."/>
            <person name="Hughes K."/>
            <person name="Justo A."/>
            <person name="Karasinski D."/>
            <person name="Kautmanova I."/>
            <person name="Kiss B."/>
            <person name="Kocsube S."/>
            <person name="Kotiranta H."/>
            <person name="LaButti K.M."/>
            <person name="Lechner B.E."/>
            <person name="Liimatainen K."/>
            <person name="Lipzen A."/>
            <person name="Lukacs Z."/>
            <person name="Mihaltcheva S."/>
            <person name="Morgado L.N."/>
            <person name="Niskanen T."/>
            <person name="Noordeloos M.E."/>
            <person name="Ohm R.A."/>
            <person name="Ortiz-Santana B."/>
            <person name="Ovrebo C."/>
            <person name="Racz N."/>
            <person name="Riley R."/>
            <person name="Savchenko A."/>
            <person name="Shiryaev A."/>
            <person name="Soop K."/>
            <person name="Spirin V."/>
            <person name="Szebenyi C."/>
            <person name="Tomsovsky M."/>
            <person name="Tulloss R.E."/>
            <person name="Uehling J."/>
            <person name="Grigoriev I.V."/>
            <person name="Vagvolgyi C."/>
            <person name="Papp T."/>
            <person name="Martin F.M."/>
            <person name="Miettinen O."/>
            <person name="Hibbett D.S."/>
            <person name="Nagy L.G."/>
        </authorList>
    </citation>
    <scope>NUCLEOTIDE SEQUENCE [LARGE SCALE GENOMIC DNA]</scope>
    <source>
        <strain evidence="1 2">NL-1719</strain>
    </source>
</reference>
<sequence>MDPALYPGSKITDLLYPHELLNPGHLPLMEFQCHMGNLILCHKDQGRSYDGTHYLCRVRGQVLRDDLSPQPDARGYNGILVLQPSDNPELAKFFTIGVETLTEVQKSLNIPEGRLINAIQNVGGQQRLTIIATSMHGGPFRVKNNQGDFVPLPKDKLTFKGLEVDVVFTFYHVRVYLKVPGQREPKVHVHTIARLLEIQILI</sequence>
<protein>
    <submittedName>
        <fullName evidence="1">Uncharacterized protein</fullName>
    </submittedName>
</protein>
<dbReference type="Proteomes" id="UP000308600">
    <property type="component" value="Unassembled WGS sequence"/>
</dbReference>
<keyword evidence="2" id="KW-1185">Reference proteome</keyword>
<organism evidence="1 2">
    <name type="scientific">Pluteus cervinus</name>
    <dbReference type="NCBI Taxonomy" id="181527"/>
    <lineage>
        <taxon>Eukaryota</taxon>
        <taxon>Fungi</taxon>
        <taxon>Dikarya</taxon>
        <taxon>Basidiomycota</taxon>
        <taxon>Agaricomycotina</taxon>
        <taxon>Agaricomycetes</taxon>
        <taxon>Agaricomycetidae</taxon>
        <taxon>Agaricales</taxon>
        <taxon>Pluteineae</taxon>
        <taxon>Pluteaceae</taxon>
        <taxon>Pluteus</taxon>
    </lineage>
</organism>